<keyword evidence="2" id="KW-1185">Reference proteome</keyword>
<gene>
    <name evidence="1" type="ORF">DCAR_0414485</name>
</gene>
<sequence>MCLLPVKHSASADFPPAEEDTAPRHKGRGPGVKKLLAQRFGDDTGNTAKNITGTKEAYVTYPYTNGGTHVSPKTIVCRTPSSTLTFQGSMMRRINSHSQSTKSYAPHNMFESPGSPFTSSCVFTRLYESGIIFPVHIINWKYHIAKSRRPFRPSSGTPSSGVKDLSHDFNEAEDPTENNILFDDGGCGIELFKTPVSSCSIAKKIKVAANLCMFRPFVISIRVFSVVMNYFK</sequence>
<reference evidence="1" key="2">
    <citation type="submission" date="2022-03" db="EMBL/GenBank/DDBJ databases">
        <title>Draft title - Genomic analysis of global carrot germplasm unveils the trajectory of domestication and the origin of high carotenoid orange carrot.</title>
        <authorList>
            <person name="Iorizzo M."/>
            <person name="Ellison S."/>
            <person name="Senalik D."/>
            <person name="Macko-Podgorni A."/>
            <person name="Grzebelus D."/>
            <person name="Bostan H."/>
            <person name="Rolling W."/>
            <person name="Curaba J."/>
            <person name="Simon P."/>
        </authorList>
    </citation>
    <scope>NUCLEOTIDE SEQUENCE</scope>
    <source>
        <tissue evidence="1">Leaf</tissue>
    </source>
</reference>
<reference evidence="1" key="1">
    <citation type="journal article" date="2016" name="Nat. Genet.">
        <title>A high-quality carrot genome assembly provides new insights into carotenoid accumulation and asterid genome evolution.</title>
        <authorList>
            <person name="Iorizzo M."/>
            <person name="Ellison S."/>
            <person name="Senalik D."/>
            <person name="Zeng P."/>
            <person name="Satapoomin P."/>
            <person name="Huang J."/>
            <person name="Bowman M."/>
            <person name="Iovene M."/>
            <person name="Sanseverino W."/>
            <person name="Cavagnaro P."/>
            <person name="Yildiz M."/>
            <person name="Macko-Podgorni A."/>
            <person name="Moranska E."/>
            <person name="Grzebelus E."/>
            <person name="Grzebelus D."/>
            <person name="Ashrafi H."/>
            <person name="Zheng Z."/>
            <person name="Cheng S."/>
            <person name="Spooner D."/>
            <person name="Van Deynze A."/>
            <person name="Simon P."/>
        </authorList>
    </citation>
    <scope>NUCLEOTIDE SEQUENCE</scope>
    <source>
        <tissue evidence="1">Leaf</tissue>
    </source>
</reference>
<evidence type="ECO:0000313" key="1">
    <source>
        <dbReference type="EMBL" id="WOG95181.1"/>
    </source>
</evidence>
<dbReference type="Proteomes" id="UP000077755">
    <property type="component" value="Chromosome 4"/>
</dbReference>
<accession>A0A175YC29</accession>
<proteinExistence type="predicted"/>
<dbReference type="Gramene" id="KZM81159">
    <property type="protein sequence ID" value="KZM81159"/>
    <property type="gene ID" value="DCAR_031277"/>
</dbReference>
<dbReference type="EMBL" id="CP093346">
    <property type="protein sequence ID" value="WOG95181.1"/>
    <property type="molecule type" value="Genomic_DNA"/>
</dbReference>
<protein>
    <submittedName>
        <fullName evidence="1">Uncharacterized protein</fullName>
    </submittedName>
</protein>
<dbReference type="AlphaFoldDB" id="A0A175YC29"/>
<organism evidence="1 2">
    <name type="scientific">Daucus carota subsp. sativus</name>
    <name type="common">Carrot</name>
    <dbReference type="NCBI Taxonomy" id="79200"/>
    <lineage>
        <taxon>Eukaryota</taxon>
        <taxon>Viridiplantae</taxon>
        <taxon>Streptophyta</taxon>
        <taxon>Embryophyta</taxon>
        <taxon>Tracheophyta</taxon>
        <taxon>Spermatophyta</taxon>
        <taxon>Magnoliopsida</taxon>
        <taxon>eudicotyledons</taxon>
        <taxon>Gunneridae</taxon>
        <taxon>Pentapetalae</taxon>
        <taxon>asterids</taxon>
        <taxon>campanulids</taxon>
        <taxon>Apiales</taxon>
        <taxon>Apiaceae</taxon>
        <taxon>Apioideae</taxon>
        <taxon>Scandiceae</taxon>
        <taxon>Daucinae</taxon>
        <taxon>Daucus</taxon>
        <taxon>Daucus sect. Daucus</taxon>
    </lineage>
</organism>
<name>A0A175YC29_DAUCS</name>
<evidence type="ECO:0000313" key="2">
    <source>
        <dbReference type="Proteomes" id="UP000077755"/>
    </source>
</evidence>